<feature type="region of interest" description="Disordered" evidence="1">
    <location>
        <begin position="123"/>
        <end position="175"/>
    </location>
</feature>
<protein>
    <submittedName>
        <fullName evidence="2">Uncharacterized protein</fullName>
    </submittedName>
</protein>
<reference evidence="2 3" key="1">
    <citation type="journal article" date="2008" name="Genome Biol.">
        <title>The genome sequence of the model ascomycete fungus Podospora anserina.</title>
        <authorList>
            <person name="Espagne E."/>
            <person name="Lespinet O."/>
            <person name="Malagnac F."/>
            <person name="Da Silva C."/>
            <person name="Jaillon O."/>
            <person name="Porcel B.M."/>
            <person name="Couloux A."/>
            <person name="Aury J.-M."/>
            <person name="Segurens B."/>
            <person name="Poulain J."/>
            <person name="Anthouard V."/>
            <person name="Grossetete S."/>
            <person name="Khalili H."/>
            <person name="Coppin E."/>
            <person name="Dequard-Chablat M."/>
            <person name="Picard M."/>
            <person name="Contamine V."/>
            <person name="Arnaise S."/>
            <person name="Bourdais A."/>
            <person name="Berteaux-Lecellier V."/>
            <person name="Gautheret D."/>
            <person name="de Vries R.P."/>
            <person name="Battaglia E."/>
            <person name="Coutinho P.M."/>
            <person name="Danchin E.G.J."/>
            <person name="Henrissat B."/>
            <person name="El Khoury R."/>
            <person name="Sainsard-Chanet A."/>
            <person name="Boivin A."/>
            <person name="Pinan-Lucarre B."/>
            <person name="Sellem C.H."/>
            <person name="Debuchy R."/>
            <person name="Wincker P."/>
            <person name="Weissenbach J."/>
            <person name="Silar P."/>
        </authorList>
    </citation>
    <scope>NUCLEOTIDE SEQUENCE [LARGE SCALE GENOMIC DNA]</scope>
    <source>
        <strain evidence="3">S / ATCC MYA-4624 / DSM 980 / FGSC 10383</strain>
    </source>
</reference>
<feature type="compositionally biased region" description="Basic and acidic residues" evidence="1">
    <location>
        <begin position="157"/>
        <end position="166"/>
    </location>
</feature>
<dbReference type="AlphaFoldDB" id="A0A090D3Z4"/>
<reference evidence="3" key="2">
    <citation type="journal article" date="2014" name="Genetics">
        <title>Maintaining two mating types: Structure of the mating type locus and its role in heterokaryosis in Podospora anserina.</title>
        <authorList>
            <person name="Grognet P."/>
            <person name="Bidard F."/>
            <person name="Kuchly C."/>
            <person name="Tong L.C.H."/>
            <person name="Coppin E."/>
            <person name="Benkhali J.A."/>
            <person name="Couloux A."/>
            <person name="Wincker P."/>
            <person name="Debuchy R."/>
            <person name="Silar P."/>
        </authorList>
    </citation>
    <scope>GENOME REANNOTATION</scope>
    <source>
        <strain evidence="3">S / ATCC MYA-4624 / DSM 980 / FGSC 10383</strain>
    </source>
</reference>
<evidence type="ECO:0000313" key="3">
    <source>
        <dbReference type="Proteomes" id="UP000001197"/>
    </source>
</evidence>
<evidence type="ECO:0000256" key="1">
    <source>
        <dbReference type="SAM" id="MobiDB-lite"/>
    </source>
</evidence>
<accession>A0A090D3Z4</accession>
<organism evidence="2 3">
    <name type="scientific">Podospora anserina (strain S / ATCC MYA-4624 / DSM 980 / FGSC 10383)</name>
    <name type="common">Pleurage anserina</name>
    <dbReference type="NCBI Taxonomy" id="515849"/>
    <lineage>
        <taxon>Eukaryota</taxon>
        <taxon>Fungi</taxon>
        <taxon>Dikarya</taxon>
        <taxon>Ascomycota</taxon>
        <taxon>Pezizomycotina</taxon>
        <taxon>Sordariomycetes</taxon>
        <taxon>Sordariomycetidae</taxon>
        <taxon>Sordariales</taxon>
        <taxon>Podosporaceae</taxon>
        <taxon>Podospora</taxon>
        <taxon>Podospora anserina</taxon>
    </lineage>
</organism>
<dbReference type="EMBL" id="FO904936">
    <property type="protein sequence ID" value="CDP23163.1"/>
    <property type="molecule type" value="Genomic_DNA"/>
</dbReference>
<feature type="region of interest" description="Disordered" evidence="1">
    <location>
        <begin position="405"/>
        <end position="424"/>
    </location>
</feature>
<name>A0A090D3Z4_PODAN</name>
<dbReference type="eggNOG" id="ENOG502T5Q1">
    <property type="taxonomic scope" value="Eukaryota"/>
</dbReference>
<feature type="compositionally biased region" description="Low complexity" evidence="1">
    <location>
        <begin position="77"/>
        <end position="94"/>
    </location>
</feature>
<evidence type="ECO:0000313" key="2">
    <source>
        <dbReference type="EMBL" id="CDP23163.1"/>
    </source>
</evidence>
<feature type="region of interest" description="Disordered" evidence="1">
    <location>
        <begin position="1"/>
        <end position="106"/>
    </location>
</feature>
<sequence length="424" mass="47234">MSSLMLDRSRIRGAGGFPWGEPAAAPRSQGLDRDSASTSSQSDDFSDLFDWTAYERHGTSDVTTQSQHSAEGAKGVPAFPRSPQSSPQSPGPASDLDGDLPMSDVESDPHVLVWPVLGPEPTREMSPIELRPPHLGQPDMAAPRAVQNERPQSKRPRVLESPEQTKECSPTSACEPCLKHPKPELACVRQLLSSMVASQSDKTNSRCLPLTVAPFIHPDQGTRFGISLSSQPLQENALLAWAQDDMQMDDRIDDFESLLNHFHIHHVRGEGLKRAMDRATAGKPIKAVESQKKLLSNLLELKLMWKIWSCKDFFGRRQEAGAGRPLGLQFSSVQSWLRFTAASAISRLEKNILEVFDEYLKKDAAGLTTATKPILELSRWVSLWQMILVYRQSLRLLQEHNEAEPYVPGGEQNPRQSTPPPFWY</sequence>
<dbReference type="Proteomes" id="UP000001197">
    <property type="component" value="Chromosome 1"/>
</dbReference>
<proteinExistence type="predicted"/>
<feature type="compositionally biased region" description="Polar residues" evidence="1">
    <location>
        <begin position="60"/>
        <end position="69"/>
    </location>
</feature>
<keyword evidence="3" id="KW-1185">Reference proteome</keyword>
<dbReference type="InParanoid" id="A0A090D3Z4"/>